<protein>
    <recommendedName>
        <fullName evidence="4">Protein SKIP34</fullName>
    </recommendedName>
</protein>
<dbReference type="Proteomes" id="UP001054252">
    <property type="component" value="Unassembled WGS sequence"/>
</dbReference>
<reference evidence="2 3" key="1">
    <citation type="journal article" date="2021" name="Commun. Biol.">
        <title>The genome of Shorea leprosula (Dipterocarpaceae) highlights the ecological relevance of drought in aseasonal tropical rainforests.</title>
        <authorList>
            <person name="Ng K.K.S."/>
            <person name="Kobayashi M.J."/>
            <person name="Fawcett J.A."/>
            <person name="Hatakeyama M."/>
            <person name="Paape T."/>
            <person name="Ng C.H."/>
            <person name="Ang C.C."/>
            <person name="Tnah L.H."/>
            <person name="Lee C.T."/>
            <person name="Nishiyama T."/>
            <person name="Sese J."/>
            <person name="O'Brien M.J."/>
            <person name="Copetti D."/>
            <person name="Mohd Noor M.I."/>
            <person name="Ong R.C."/>
            <person name="Putra M."/>
            <person name="Sireger I.Z."/>
            <person name="Indrioko S."/>
            <person name="Kosugi Y."/>
            <person name="Izuno A."/>
            <person name="Isagi Y."/>
            <person name="Lee S.L."/>
            <person name="Shimizu K.K."/>
        </authorList>
    </citation>
    <scope>NUCLEOTIDE SEQUENCE [LARGE SCALE GENOMIC DNA]</scope>
    <source>
        <strain evidence="2">214</strain>
    </source>
</reference>
<evidence type="ECO:0000256" key="1">
    <source>
        <dbReference type="SAM" id="Coils"/>
    </source>
</evidence>
<comment type="caution">
    <text evidence="2">The sequence shown here is derived from an EMBL/GenBank/DDBJ whole genome shotgun (WGS) entry which is preliminary data.</text>
</comment>
<dbReference type="EMBL" id="BPVZ01000134">
    <property type="protein sequence ID" value="GKV39378.1"/>
    <property type="molecule type" value="Genomic_DNA"/>
</dbReference>
<sequence length="89" mass="10558">MCEGSQRSLSPDHRRSSNANAVVVEDLLRRLAENEARLQQARSREAELSRKLEEMKRFLSVIEILESYLKRRFHEQRETVMRLFSSVPR</sequence>
<proteinExistence type="predicted"/>
<evidence type="ECO:0000313" key="3">
    <source>
        <dbReference type="Proteomes" id="UP001054252"/>
    </source>
</evidence>
<gene>
    <name evidence="2" type="ORF">SLEP1_g47156</name>
</gene>
<keyword evidence="3" id="KW-1185">Reference proteome</keyword>
<dbReference type="AlphaFoldDB" id="A0AAV5LRF1"/>
<evidence type="ECO:0000313" key="2">
    <source>
        <dbReference type="EMBL" id="GKV39378.1"/>
    </source>
</evidence>
<accession>A0AAV5LRF1</accession>
<evidence type="ECO:0008006" key="4">
    <source>
        <dbReference type="Google" id="ProtNLM"/>
    </source>
</evidence>
<name>A0AAV5LRF1_9ROSI</name>
<keyword evidence="1" id="KW-0175">Coiled coil</keyword>
<organism evidence="2 3">
    <name type="scientific">Rubroshorea leprosula</name>
    <dbReference type="NCBI Taxonomy" id="152421"/>
    <lineage>
        <taxon>Eukaryota</taxon>
        <taxon>Viridiplantae</taxon>
        <taxon>Streptophyta</taxon>
        <taxon>Embryophyta</taxon>
        <taxon>Tracheophyta</taxon>
        <taxon>Spermatophyta</taxon>
        <taxon>Magnoliopsida</taxon>
        <taxon>eudicotyledons</taxon>
        <taxon>Gunneridae</taxon>
        <taxon>Pentapetalae</taxon>
        <taxon>rosids</taxon>
        <taxon>malvids</taxon>
        <taxon>Malvales</taxon>
        <taxon>Dipterocarpaceae</taxon>
        <taxon>Rubroshorea</taxon>
    </lineage>
</organism>
<feature type="coiled-coil region" evidence="1">
    <location>
        <begin position="24"/>
        <end position="58"/>
    </location>
</feature>